<dbReference type="EMBL" id="BQKI01000077">
    <property type="protein sequence ID" value="GJN25075.1"/>
    <property type="molecule type" value="Genomic_DNA"/>
</dbReference>
<gene>
    <name evidence="4" type="primary">gb12859</name>
    <name evidence="4" type="ORF">PR202_gb12859</name>
</gene>
<protein>
    <submittedName>
        <fullName evidence="4">Uncharacterized protein</fullName>
    </submittedName>
</protein>
<accession>A0AAV5ES49</accession>
<feature type="compositionally biased region" description="Basic residues" evidence="3">
    <location>
        <begin position="69"/>
        <end position="78"/>
    </location>
</feature>
<evidence type="ECO:0000256" key="2">
    <source>
        <dbReference type="ARBA" id="ARBA00022824"/>
    </source>
</evidence>
<proteinExistence type="predicted"/>
<dbReference type="GO" id="GO:0008235">
    <property type="term" value="F:metalloexopeptidase activity"/>
    <property type="evidence" value="ECO:0007669"/>
    <property type="project" value="InterPro"/>
</dbReference>
<keyword evidence="2" id="KW-0256">Endoplasmic reticulum</keyword>
<dbReference type="GO" id="GO:0006508">
    <property type="term" value="P:proteolysis"/>
    <property type="evidence" value="ECO:0007669"/>
    <property type="project" value="InterPro"/>
</dbReference>
<keyword evidence="5" id="KW-1185">Reference proteome</keyword>
<reference evidence="4" key="1">
    <citation type="journal article" date="2018" name="DNA Res.">
        <title>Multiple hybrid de novo genome assembly of finger millet, an orphan allotetraploid crop.</title>
        <authorList>
            <person name="Hatakeyama M."/>
            <person name="Aluri S."/>
            <person name="Balachadran M.T."/>
            <person name="Sivarajan S.R."/>
            <person name="Patrignani A."/>
            <person name="Gruter S."/>
            <person name="Poveda L."/>
            <person name="Shimizu-Inatsugi R."/>
            <person name="Baeten J."/>
            <person name="Francoijs K.J."/>
            <person name="Nataraja K.N."/>
            <person name="Reddy Y.A.N."/>
            <person name="Phadnis S."/>
            <person name="Ravikumar R.L."/>
            <person name="Schlapbach R."/>
            <person name="Sreeman S.M."/>
            <person name="Shimizu K.K."/>
        </authorList>
    </citation>
    <scope>NUCLEOTIDE SEQUENCE</scope>
</reference>
<dbReference type="GO" id="GO:0005783">
    <property type="term" value="C:endoplasmic reticulum"/>
    <property type="evidence" value="ECO:0007669"/>
    <property type="project" value="UniProtKB-SubCell"/>
</dbReference>
<reference evidence="4" key="2">
    <citation type="submission" date="2021-12" db="EMBL/GenBank/DDBJ databases">
        <title>Resequencing data analysis of finger millet.</title>
        <authorList>
            <person name="Hatakeyama M."/>
            <person name="Aluri S."/>
            <person name="Balachadran M.T."/>
            <person name="Sivarajan S.R."/>
            <person name="Poveda L."/>
            <person name="Shimizu-Inatsugi R."/>
            <person name="Schlapbach R."/>
            <person name="Sreeman S.M."/>
            <person name="Shimizu K.K."/>
        </authorList>
    </citation>
    <scope>NUCLEOTIDE SEQUENCE</scope>
</reference>
<feature type="region of interest" description="Disordered" evidence="3">
    <location>
        <begin position="1"/>
        <end position="81"/>
    </location>
</feature>
<comment type="subcellular location">
    <subcellularLocation>
        <location evidence="1">Endoplasmic reticulum</location>
    </subcellularLocation>
</comment>
<dbReference type="Gene3D" id="3.40.630.10">
    <property type="entry name" value="Zn peptidases"/>
    <property type="match status" value="1"/>
</dbReference>
<dbReference type="AlphaFoldDB" id="A0AAV5ES49"/>
<dbReference type="PANTHER" id="PTHR12147:SF22">
    <property type="entry name" value="ENDOPLASMIC RETICULUM METALLOPEPTIDASE 1"/>
    <property type="match status" value="1"/>
</dbReference>
<evidence type="ECO:0000313" key="4">
    <source>
        <dbReference type="EMBL" id="GJN25075.1"/>
    </source>
</evidence>
<name>A0AAV5ES49_ELECO</name>
<sequence length="242" mass="26018">MKPPPHPQNQVKSKSFIPSGFGSRGPPTKCPPPTPFRIPHEHAPRETSPAGRSGAAADGTPRACAPAPCRRRGRRRSGHLGVRARAARASALYVAMSLVAYRVIHMRHVAPLPTDAPREAFAEGRVLQHLRRLAVEIPGRQEGNPGLEAAAQYIKGELEGLAARAGPEYSIEVQETLVSGSFSMMFLRHRVTLGYRNHKNVVMRISSNVSEDDDPSLLVNGHFDSPLGSSGAADCGSCVGKQ</sequence>
<dbReference type="SUPFAM" id="SSF53187">
    <property type="entry name" value="Zn-dependent exopeptidases"/>
    <property type="match status" value="1"/>
</dbReference>
<dbReference type="InterPro" id="IPR045175">
    <property type="entry name" value="M28_fam"/>
</dbReference>
<evidence type="ECO:0000256" key="1">
    <source>
        <dbReference type="ARBA" id="ARBA00004240"/>
    </source>
</evidence>
<comment type="caution">
    <text evidence="4">The sequence shown here is derived from an EMBL/GenBank/DDBJ whole genome shotgun (WGS) entry which is preliminary data.</text>
</comment>
<dbReference type="PANTHER" id="PTHR12147">
    <property type="entry name" value="METALLOPEPTIDASE M28 FAMILY MEMBER"/>
    <property type="match status" value="1"/>
</dbReference>
<organism evidence="4 5">
    <name type="scientific">Eleusine coracana subsp. coracana</name>
    <dbReference type="NCBI Taxonomy" id="191504"/>
    <lineage>
        <taxon>Eukaryota</taxon>
        <taxon>Viridiplantae</taxon>
        <taxon>Streptophyta</taxon>
        <taxon>Embryophyta</taxon>
        <taxon>Tracheophyta</taxon>
        <taxon>Spermatophyta</taxon>
        <taxon>Magnoliopsida</taxon>
        <taxon>Liliopsida</taxon>
        <taxon>Poales</taxon>
        <taxon>Poaceae</taxon>
        <taxon>PACMAD clade</taxon>
        <taxon>Chloridoideae</taxon>
        <taxon>Cynodonteae</taxon>
        <taxon>Eleusininae</taxon>
        <taxon>Eleusine</taxon>
    </lineage>
</organism>
<evidence type="ECO:0000313" key="5">
    <source>
        <dbReference type="Proteomes" id="UP001054889"/>
    </source>
</evidence>
<dbReference type="Proteomes" id="UP001054889">
    <property type="component" value="Unassembled WGS sequence"/>
</dbReference>
<evidence type="ECO:0000256" key="3">
    <source>
        <dbReference type="SAM" id="MobiDB-lite"/>
    </source>
</evidence>